<organism evidence="1 2">
    <name type="scientific">Vibrio pectenicida</name>
    <dbReference type="NCBI Taxonomy" id="62763"/>
    <lineage>
        <taxon>Bacteria</taxon>
        <taxon>Pseudomonadati</taxon>
        <taxon>Pseudomonadota</taxon>
        <taxon>Gammaproteobacteria</taxon>
        <taxon>Vibrionales</taxon>
        <taxon>Vibrionaceae</taxon>
        <taxon>Vibrio</taxon>
    </lineage>
</organism>
<dbReference type="Proteomes" id="UP000269041">
    <property type="component" value="Unassembled WGS sequence"/>
</dbReference>
<name>A0A3R9FMM9_9VIBR</name>
<dbReference type="OrthoDB" id="6636823at2"/>
<dbReference type="Pfam" id="PF14056">
    <property type="entry name" value="DUF4250"/>
    <property type="match status" value="1"/>
</dbReference>
<comment type="caution">
    <text evidence="1">The sequence shown here is derived from an EMBL/GenBank/DDBJ whole genome shotgun (WGS) entry which is preliminary data.</text>
</comment>
<accession>A0A3R9FMM9</accession>
<keyword evidence="2" id="KW-1185">Reference proteome</keyword>
<evidence type="ECO:0000313" key="1">
    <source>
        <dbReference type="EMBL" id="RSD30009.1"/>
    </source>
</evidence>
<dbReference type="RefSeq" id="WP_125322761.1">
    <property type="nucleotide sequence ID" value="NZ_AP024889.1"/>
</dbReference>
<protein>
    <submittedName>
        <fullName evidence="1">DUF4250 domain-containing protein</fullName>
    </submittedName>
</protein>
<evidence type="ECO:0000313" key="2">
    <source>
        <dbReference type="Proteomes" id="UP000269041"/>
    </source>
</evidence>
<sequence>MSLEHFETMDTFILLSMVNMKIRDEFGDLDSLVRFYDIDKTKLEEKLAKAGFEYLAEAKQFR</sequence>
<dbReference type="AlphaFoldDB" id="A0A3R9FMM9"/>
<dbReference type="EMBL" id="RSFA01000090">
    <property type="protein sequence ID" value="RSD30009.1"/>
    <property type="molecule type" value="Genomic_DNA"/>
</dbReference>
<gene>
    <name evidence="1" type="ORF">EJA03_16145</name>
</gene>
<proteinExistence type="predicted"/>
<reference evidence="1 2" key="1">
    <citation type="submission" date="2018-12" db="EMBL/GenBank/DDBJ databases">
        <title>Genomic taxonomy of the Vibrionaceae family.</title>
        <authorList>
            <person name="Gomez-Gil B."/>
            <person name="Enciso-Ibarra K."/>
        </authorList>
    </citation>
    <scope>NUCLEOTIDE SEQUENCE [LARGE SCALE GENOMIC DNA]</scope>
    <source>
        <strain evidence="1 2">CAIM 594</strain>
    </source>
</reference>
<dbReference type="InterPro" id="IPR025346">
    <property type="entry name" value="DUF4250"/>
</dbReference>